<dbReference type="GO" id="GO:0005654">
    <property type="term" value="C:nucleoplasm"/>
    <property type="evidence" value="ECO:0007669"/>
    <property type="project" value="UniProtKB-ARBA"/>
</dbReference>
<feature type="region of interest" description="Disordered" evidence="11">
    <location>
        <begin position="614"/>
        <end position="664"/>
    </location>
</feature>
<dbReference type="GO" id="GO:0005525">
    <property type="term" value="F:GTP binding"/>
    <property type="evidence" value="ECO:0007669"/>
    <property type="project" value="UniProtKB-KW"/>
</dbReference>
<dbReference type="InterPro" id="IPR037875">
    <property type="entry name" value="Bms1_N"/>
</dbReference>
<dbReference type="GO" id="GO:0034511">
    <property type="term" value="F:U3 snoRNA binding"/>
    <property type="evidence" value="ECO:0007669"/>
    <property type="project" value="TreeGrafter"/>
</dbReference>
<evidence type="ECO:0000313" key="13">
    <source>
        <dbReference type="EMBL" id="KJA20104.1"/>
    </source>
</evidence>
<feature type="compositionally biased region" description="Basic and acidic residues" evidence="11">
    <location>
        <begin position="40"/>
        <end position="56"/>
    </location>
</feature>
<dbReference type="PANTHER" id="PTHR12858:SF2">
    <property type="entry name" value="RIBOSOME BIOGENESIS PROTEIN BMS1 HOMOLOG"/>
    <property type="match status" value="1"/>
</dbReference>
<sequence>MDERPHKAHRAPQSGGKINKKGKEKQQGYNEKAFAPMSGRRADRQGRRNVERDQTRLHVPLVNRTPDDDPPPVIIAIVGPSGVGKTTLLKSLVRRYAKQTLNEAKGPITVVSGKKRRLTFIECNNDINSMIDIGKIADLVLLMVDGSFGFEMETFEFLNILQSHGFPKVIGILTHLDLIKKASTLKDTKKALKKRFWTEIYQGAKLFYLSGVLNGRYPDTEIANLTRFVSVIKFRPLVFRNTHPYLLADRLEDLTPREEVRTSKGKCDRVVTVYGYVRGTNLRLGTKVHIPGVGDLEMKSVTVLGDPCPLPTAESEKRRKLSEKKKLLIHAPMSDVGGVMYDKDAVWVNVPGSFTRGNADVLQGAGEQMVMDLQDVNQTLEDRVAQSSIRLFGSSSKALTVEAAIDEEDEEAELDEEDFDSGLGSEEGSDDEDEEMDEDIPRHADNTGRTNRRTVTRSLPSSIKERTEVEYAESDSDLGEDETEQRTGGRVRVGGEEEEDIPSDEDIDEEEEVEDIPRWKANLADRAQQLAAGTRKRRMDWIKLIYNTDLSPEEILHGKTTEEKSTDDGDDFFQIKSKHAEDPEVLDCTKEPVDAESLKKWEAEEMLDAIRHLFITGADDEAGDGDGDGGEAEDGENDAEDENEDAEDEGDVDSGKKMKGHVSRTDALARKKEILKRKFDEQYDDPDGPKADFYDEKKEEIAQQLATNRAEFEGVDAEARALVEGFRPGQYVRIELHDVPCEMIEHFDPTYPIVVGGLLPAEERFGYVQVRIKRHRWYNRILKTNDPLIFSLGWRRFQSIPIYSLDDHSIRMRMLKYTPEHMHCYATFYGPVAIPNTGFCAFNSLDASTPGFRVSATGVVLDIDRSAKIVKKIKLTGVPYKIFKNTAFIKDMFSTALEVAKFEGANVRTVSGIRGQVKKALPKPDGSFRATFEDKILKSDIVFLRAWYSIQPRKFYNPVTSLLLSEKSAWKGMRLTGQVRRDEGVKTPLNVNSTYKKIERAPRRFNPLIVPKKLQAQLPYGSKPKLMAPQRQETYLQKRAVVMEPEERKAVALMQQIRALRKDQVARRHEKKGEKRAERAKKMEKVDAAKSEKEKERKKDAMRMAGQKSKREADMEEGGGRPKRRKT</sequence>
<keyword evidence="14" id="KW-1185">Reference proteome</keyword>
<evidence type="ECO:0000256" key="2">
    <source>
        <dbReference type="ARBA" id="ARBA00022517"/>
    </source>
</evidence>
<evidence type="ECO:0000256" key="6">
    <source>
        <dbReference type="ARBA" id="ARBA00022840"/>
    </source>
</evidence>
<evidence type="ECO:0000259" key="12">
    <source>
        <dbReference type="PROSITE" id="PS51714"/>
    </source>
</evidence>
<evidence type="ECO:0000256" key="10">
    <source>
        <dbReference type="ARBA" id="ARBA00061391"/>
    </source>
</evidence>
<dbReference type="InterPro" id="IPR039761">
    <property type="entry name" value="Bms1/Tsr1"/>
</dbReference>
<keyword evidence="5" id="KW-0378">Hydrolase</keyword>
<feature type="region of interest" description="Disordered" evidence="11">
    <location>
        <begin position="407"/>
        <end position="516"/>
    </location>
</feature>
<dbReference type="Proteomes" id="UP000054270">
    <property type="component" value="Unassembled WGS sequence"/>
</dbReference>
<protein>
    <recommendedName>
        <fullName evidence="12">Bms1-type G domain-containing protein</fullName>
    </recommendedName>
</protein>
<keyword evidence="4" id="KW-0547">Nucleotide-binding</keyword>
<dbReference type="GO" id="GO:0000462">
    <property type="term" value="P:maturation of SSU-rRNA from tricistronic rRNA transcript (SSU-rRNA, 5.8S rRNA, LSU-rRNA)"/>
    <property type="evidence" value="ECO:0007669"/>
    <property type="project" value="TreeGrafter"/>
</dbReference>
<dbReference type="InterPro" id="IPR030387">
    <property type="entry name" value="G_Bms1/Tsr1_dom"/>
</dbReference>
<organism evidence="13 14">
    <name type="scientific">Hypholoma sublateritium (strain FD-334 SS-4)</name>
    <dbReference type="NCBI Taxonomy" id="945553"/>
    <lineage>
        <taxon>Eukaryota</taxon>
        <taxon>Fungi</taxon>
        <taxon>Dikarya</taxon>
        <taxon>Basidiomycota</taxon>
        <taxon>Agaricomycotina</taxon>
        <taxon>Agaricomycetes</taxon>
        <taxon>Agaricomycetidae</taxon>
        <taxon>Agaricales</taxon>
        <taxon>Agaricineae</taxon>
        <taxon>Strophariaceae</taxon>
        <taxon>Hypholoma</taxon>
    </lineage>
</organism>
<dbReference type="SMART" id="SM00785">
    <property type="entry name" value="AARP2CN"/>
    <property type="match status" value="1"/>
</dbReference>
<dbReference type="Pfam" id="PF08142">
    <property type="entry name" value="AARP2CN"/>
    <property type="match status" value="1"/>
</dbReference>
<dbReference type="InterPro" id="IPR012948">
    <property type="entry name" value="AARP2CN"/>
</dbReference>
<proteinExistence type="inferred from homology"/>
<dbReference type="GO" id="GO:0005524">
    <property type="term" value="F:ATP binding"/>
    <property type="evidence" value="ECO:0007669"/>
    <property type="project" value="UniProtKB-KW"/>
</dbReference>
<accession>A0A0D2NMR2</accession>
<dbReference type="Gene3D" id="3.40.50.300">
    <property type="entry name" value="P-loop containing nucleotide triphosphate hydrolases"/>
    <property type="match status" value="1"/>
</dbReference>
<dbReference type="PROSITE" id="PS51714">
    <property type="entry name" value="G_BMS1"/>
    <property type="match status" value="1"/>
</dbReference>
<evidence type="ECO:0000256" key="8">
    <source>
        <dbReference type="ARBA" id="ARBA00023242"/>
    </source>
</evidence>
<dbReference type="AlphaFoldDB" id="A0A0D2NMR2"/>
<comment type="subcellular location">
    <subcellularLocation>
        <location evidence="1">Nucleus</location>
        <location evidence="1">Nucleolus</location>
    </subcellularLocation>
</comment>
<name>A0A0D2NMR2_HYPSF</name>
<evidence type="ECO:0000256" key="7">
    <source>
        <dbReference type="ARBA" id="ARBA00023134"/>
    </source>
</evidence>
<keyword evidence="7" id="KW-0342">GTP-binding</keyword>
<evidence type="ECO:0000256" key="1">
    <source>
        <dbReference type="ARBA" id="ARBA00004604"/>
    </source>
</evidence>
<dbReference type="OrthoDB" id="10260897at2759"/>
<evidence type="ECO:0000256" key="9">
    <source>
        <dbReference type="ARBA" id="ARBA00049117"/>
    </source>
</evidence>
<feature type="compositionally biased region" description="Basic and acidic residues" evidence="11">
    <location>
        <begin position="1062"/>
        <end position="1102"/>
    </location>
</feature>
<feature type="compositionally biased region" description="Acidic residues" evidence="11">
    <location>
        <begin position="496"/>
        <end position="514"/>
    </location>
</feature>
<feature type="compositionally biased region" description="Basic residues" evidence="11">
    <location>
        <begin position="1"/>
        <end position="10"/>
    </location>
</feature>
<dbReference type="GO" id="GO:0000479">
    <property type="term" value="P:endonucleolytic cleavage of tricistronic rRNA transcript (SSU-rRNA, 5.8S rRNA, LSU-rRNA)"/>
    <property type="evidence" value="ECO:0007669"/>
    <property type="project" value="TreeGrafter"/>
</dbReference>
<dbReference type="SMART" id="SM01362">
    <property type="entry name" value="DUF663"/>
    <property type="match status" value="1"/>
</dbReference>
<dbReference type="OMA" id="KLHVPMV"/>
<evidence type="ECO:0000256" key="5">
    <source>
        <dbReference type="ARBA" id="ARBA00022801"/>
    </source>
</evidence>
<evidence type="ECO:0000256" key="3">
    <source>
        <dbReference type="ARBA" id="ARBA00022553"/>
    </source>
</evidence>
<dbReference type="GO" id="GO:0030686">
    <property type="term" value="C:90S preribosome"/>
    <property type="evidence" value="ECO:0007669"/>
    <property type="project" value="TreeGrafter"/>
</dbReference>
<dbReference type="GO" id="GO:0032040">
    <property type="term" value="C:small-subunit processome"/>
    <property type="evidence" value="ECO:0007669"/>
    <property type="project" value="UniProtKB-ARBA"/>
</dbReference>
<dbReference type="CDD" id="cd01882">
    <property type="entry name" value="BMS1"/>
    <property type="match status" value="1"/>
</dbReference>
<feature type="compositionally biased region" description="Acidic residues" evidence="11">
    <location>
        <begin position="407"/>
        <end position="420"/>
    </location>
</feature>
<dbReference type="GO" id="GO:0003924">
    <property type="term" value="F:GTPase activity"/>
    <property type="evidence" value="ECO:0007669"/>
    <property type="project" value="TreeGrafter"/>
</dbReference>
<dbReference type="STRING" id="945553.A0A0D2NMR2"/>
<feature type="compositionally biased region" description="Acidic residues" evidence="11">
    <location>
        <begin position="618"/>
        <end position="652"/>
    </location>
</feature>
<dbReference type="SUPFAM" id="SSF52540">
    <property type="entry name" value="P-loop containing nucleoside triphosphate hydrolases"/>
    <property type="match status" value="1"/>
</dbReference>
<dbReference type="FunFam" id="3.40.50.300:FF:000105">
    <property type="entry name" value="BMS1 ribosome biogenesis factor"/>
    <property type="match status" value="1"/>
</dbReference>
<feature type="region of interest" description="Disordered" evidence="11">
    <location>
        <begin position="1062"/>
        <end position="1127"/>
    </location>
</feature>
<comment type="similarity">
    <text evidence="10">Belongs to the TRAFAC class translation factor GTPase superfamily. Bms1-like GTPase family. BMS1 subfamily.</text>
</comment>
<keyword evidence="8" id="KW-0539">Nucleus</keyword>
<dbReference type="Pfam" id="PF04950">
    <property type="entry name" value="RIBIOP_C"/>
    <property type="match status" value="1"/>
</dbReference>
<dbReference type="PANTHER" id="PTHR12858">
    <property type="entry name" value="RIBOSOME BIOGENESIS PROTEIN"/>
    <property type="match status" value="1"/>
</dbReference>
<keyword evidence="3" id="KW-0597">Phosphoprotein</keyword>
<evidence type="ECO:0000313" key="14">
    <source>
        <dbReference type="Proteomes" id="UP000054270"/>
    </source>
</evidence>
<dbReference type="InterPro" id="IPR007034">
    <property type="entry name" value="BMS1_TSR1_C"/>
</dbReference>
<dbReference type="InterPro" id="IPR027417">
    <property type="entry name" value="P-loop_NTPase"/>
</dbReference>
<dbReference type="EMBL" id="KN817570">
    <property type="protein sequence ID" value="KJA20104.1"/>
    <property type="molecule type" value="Genomic_DNA"/>
</dbReference>
<feature type="domain" description="Bms1-type G" evidence="12">
    <location>
        <begin position="71"/>
        <end position="235"/>
    </location>
</feature>
<reference evidence="14" key="1">
    <citation type="submission" date="2014-04" db="EMBL/GenBank/DDBJ databases">
        <title>Evolutionary Origins and Diversification of the Mycorrhizal Mutualists.</title>
        <authorList>
            <consortium name="DOE Joint Genome Institute"/>
            <consortium name="Mycorrhizal Genomics Consortium"/>
            <person name="Kohler A."/>
            <person name="Kuo A."/>
            <person name="Nagy L.G."/>
            <person name="Floudas D."/>
            <person name="Copeland A."/>
            <person name="Barry K.W."/>
            <person name="Cichocki N."/>
            <person name="Veneault-Fourrey C."/>
            <person name="LaButti K."/>
            <person name="Lindquist E.A."/>
            <person name="Lipzen A."/>
            <person name="Lundell T."/>
            <person name="Morin E."/>
            <person name="Murat C."/>
            <person name="Riley R."/>
            <person name="Ohm R."/>
            <person name="Sun H."/>
            <person name="Tunlid A."/>
            <person name="Henrissat B."/>
            <person name="Grigoriev I.V."/>
            <person name="Hibbett D.S."/>
            <person name="Martin F."/>
        </authorList>
    </citation>
    <scope>NUCLEOTIDE SEQUENCE [LARGE SCALE GENOMIC DNA]</scope>
    <source>
        <strain evidence="14">FD-334 SS-4</strain>
    </source>
</reference>
<keyword evidence="2" id="KW-0690">Ribosome biogenesis</keyword>
<evidence type="ECO:0000256" key="11">
    <source>
        <dbReference type="SAM" id="MobiDB-lite"/>
    </source>
</evidence>
<feature type="compositionally biased region" description="Acidic residues" evidence="11">
    <location>
        <begin position="470"/>
        <end position="483"/>
    </location>
</feature>
<keyword evidence="6" id="KW-0067">ATP-binding</keyword>
<feature type="region of interest" description="Disordered" evidence="11">
    <location>
        <begin position="1"/>
        <end position="65"/>
    </location>
</feature>
<feature type="compositionally biased region" description="Acidic residues" evidence="11">
    <location>
        <begin position="427"/>
        <end position="438"/>
    </location>
</feature>
<gene>
    <name evidence="13" type="ORF">HYPSUDRAFT_203998</name>
</gene>
<evidence type="ECO:0000256" key="4">
    <source>
        <dbReference type="ARBA" id="ARBA00022741"/>
    </source>
</evidence>
<comment type="catalytic activity">
    <reaction evidence="9">
        <text>GTP + H2O = GDP + phosphate + H(+)</text>
        <dbReference type="Rhea" id="RHEA:19669"/>
        <dbReference type="ChEBI" id="CHEBI:15377"/>
        <dbReference type="ChEBI" id="CHEBI:15378"/>
        <dbReference type="ChEBI" id="CHEBI:37565"/>
        <dbReference type="ChEBI" id="CHEBI:43474"/>
        <dbReference type="ChEBI" id="CHEBI:58189"/>
    </reaction>
    <physiologicalReaction direction="left-to-right" evidence="9">
        <dbReference type="Rhea" id="RHEA:19670"/>
    </physiologicalReaction>
</comment>